<dbReference type="AlphaFoldDB" id="A0AAV5MB75"/>
<gene>
    <name evidence="1" type="ORF">SLEP1_g53438</name>
</gene>
<evidence type="ECO:0000313" key="2">
    <source>
        <dbReference type="Proteomes" id="UP001054252"/>
    </source>
</evidence>
<proteinExistence type="predicted"/>
<reference evidence="1 2" key="1">
    <citation type="journal article" date="2021" name="Commun. Biol.">
        <title>The genome of Shorea leprosula (Dipterocarpaceae) highlights the ecological relevance of drought in aseasonal tropical rainforests.</title>
        <authorList>
            <person name="Ng K.K.S."/>
            <person name="Kobayashi M.J."/>
            <person name="Fawcett J.A."/>
            <person name="Hatakeyama M."/>
            <person name="Paape T."/>
            <person name="Ng C.H."/>
            <person name="Ang C.C."/>
            <person name="Tnah L.H."/>
            <person name="Lee C.T."/>
            <person name="Nishiyama T."/>
            <person name="Sese J."/>
            <person name="O'Brien M.J."/>
            <person name="Copetti D."/>
            <person name="Mohd Noor M.I."/>
            <person name="Ong R.C."/>
            <person name="Putra M."/>
            <person name="Sireger I.Z."/>
            <person name="Indrioko S."/>
            <person name="Kosugi Y."/>
            <person name="Izuno A."/>
            <person name="Isagi Y."/>
            <person name="Lee S.L."/>
            <person name="Shimizu K.K."/>
        </authorList>
    </citation>
    <scope>NUCLEOTIDE SEQUENCE [LARGE SCALE GENOMIC DNA]</scope>
    <source>
        <strain evidence="1">214</strain>
    </source>
</reference>
<organism evidence="1 2">
    <name type="scientific">Rubroshorea leprosula</name>
    <dbReference type="NCBI Taxonomy" id="152421"/>
    <lineage>
        <taxon>Eukaryota</taxon>
        <taxon>Viridiplantae</taxon>
        <taxon>Streptophyta</taxon>
        <taxon>Embryophyta</taxon>
        <taxon>Tracheophyta</taxon>
        <taxon>Spermatophyta</taxon>
        <taxon>Magnoliopsida</taxon>
        <taxon>eudicotyledons</taxon>
        <taxon>Gunneridae</taxon>
        <taxon>Pentapetalae</taxon>
        <taxon>rosids</taxon>
        <taxon>malvids</taxon>
        <taxon>Malvales</taxon>
        <taxon>Dipterocarpaceae</taxon>
        <taxon>Rubroshorea</taxon>
    </lineage>
</organism>
<sequence>MIKSFEISILHGVEESPLWLAGCFETEEMKGGKLAKVVDVHDCWYRSASRPEEVEDPTPGLLQVHRVRRHLHAPQRKRPVSN</sequence>
<comment type="caution">
    <text evidence="1">The sequence shown here is derived from an EMBL/GenBank/DDBJ whole genome shotgun (WGS) entry which is preliminary data.</text>
</comment>
<name>A0AAV5MB75_9ROSI</name>
<accession>A0AAV5MB75</accession>
<evidence type="ECO:0000313" key="1">
    <source>
        <dbReference type="EMBL" id="GKV46454.1"/>
    </source>
</evidence>
<keyword evidence="2" id="KW-1185">Reference proteome</keyword>
<protein>
    <submittedName>
        <fullName evidence="1">Uncharacterized protein</fullName>
    </submittedName>
</protein>
<dbReference type="EMBL" id="BPVZ01000208">
    <property type="protein sequence ID" value="GKV46454.1"/>
    <property type="molecule type" value="Genomic_DNA"/>
</dbReference>
<dbReference type="Proteomes" id="UP001054252">
    <property type="component" value="Unassembled WGS sequence"/>
</dbReference>